<accession>A0ABW5C8T9</accession>
<reference evidence="4" key="1">
    <citation type="journal article" date="2019" name="Int. J. Syst. Evol. Microbiol.">
        <title>The Global Catalogue of Microorganisms (GCM) 10K type strain sequencing project: providing services to taxonomists for standard genome sequencing and annotation.</title>
        <authorList>
            <consortium name="The Broad Institute Genomics Platform"/>
            <consortium name="The Broad Institute Genome Sequencing Center for Infectious Disease"/>
            <person name="Wu L."/>
            <person name="Ma J."/>
        </authorList>
    </citation>
    <scope>NUCLEOTIDE SEQUENCE [LARGE SCALE GENOMIC DNA]</scope>
    <source>
        <strain evidence="4">KCTC 15012</strain>
    </source>
</reference>
<dbReference type="RefSeq" id="WP_377315387.1">
    <property type="nucleotide sequence ID" value="NZ_JBHUIY010000011.1"/>
</dbReference>
<keyword evidence="1" id="KW-0812">Transmembrane</keyword>
<evidence type="ECO:0000256" key="1">
    <source>
        <dbReference type="SAM" id="Phobius"/>
    </source>
</evidence>
<protein>
    <submittedName>
        <fullName evidence="3">SPOR domain-containing protein</fullName>
    </submittedName>
</protein>
<proteinExistence type="predicted"/>
<feature type="transmembrane region" description="Helical" evidence="1">
    <location>
        <begin position="12"/>
        <end position="31"/>
    </location>
</feature>
<dbReference type="InterPro" id="IPR007730">
    <property type="entry name" value="SPOR-like_dom"/>
</dbReference>
<dbReference type="Pfam" id="PF05036">
    <property type="entry name" value="SPOR"/>
    <property type="match status" value="1"/>
</dbReference>
<keyword evidence="1" id="KW-0472">Membrane</keyword>
<feature type="transmembrane region" description="Helical" evidence="1">
    <location>
        <begin position="46"/>
        <end position="66"/>
    </location>
</feature>
<gene>
    <name evidence="3" type="ORF">ACFSNB_07160</name>
</gene>
<keyword evidence="1" id="KW-1133">Transmembrane helix</keyword>
<evidence type="ECO:0000313" key="3">
    <source>
        <dbReference type="EMBL" id="MFD2233580.1"/>
    </source>
</evidence>
<dbReference type="Proteomes" id="UP001597296">
    <property type="component" value="Unassembled WGS sequence"/>
</dbReference>
<dbReference type="EMBL" id="JBHUIY010000011">
    <property type="protein sequence ID" value="MFD2233580.1"/>
    <property type="molecule type" value="Genomic_DNA"/>
</dbReference>
<feature type="domain" description="SPOR" evidence="2">
    <location>
        <begin position="146"/>
        <end position="229"/>
    </location>
</feature>
<comment type="caution">
    <text evidence="3">The sequence shown here is derived from an EMBL/GenBank/DDBJ whole genome shotgun (WGS) entry which is preliminary data.</text>
</comment>
<name>A0ABW5C8T9_9PROT</name>
<organism evidence="3 4">
    <name type="scientific">Phaeospirillum tilakii</name>
    <dbReference type="NCBI Taxonomy" id="741673"/>
    <lineage>
        <taxon>Bacteria</taxon>
        <taxon>Pseudomonadati</taxon>
        <taxon>Pseudomonadota</taxon>
        <taxon>Alphaproteobacteria</taxon>
        <taxon>Rhodospirillales</taxon>
        <taxon>Rhodospirillaceae</taxon>
        <taxon>Phaeospirillum</taxon>
    </lineage>
</organism>
<evidence type="ECO:0000259" key="2">
    <source>
        <dbReference type="PROSITE" id="PS51724"/>
    </source>
</evidence>
<keyword evidence="4" id="KW-1185">Reference proteome</keyword>
<sequence length="236" mass="25684">MSDTDKINTKERILLCGASAAIPALINLYYVDFETVFLDVTPLKSLGYIVRLLILFCSGALIGWIYDSERDRKKLFNLGLAAPALLMGTVNAAHVQPKQDPAGSVHRLQSYIGIISEAYAQSNDKDIKKFETSTQTEQFLEGLGVIIPKKTYWVIVGSASSEAQALALLKQLKTQHSDLGFDFQAYTPRHPNKNWSIVMGNGVGSLVEAQILVKLAAKAGIASDAFITTYAGGNND</sequence>
<dbReference type="PROSITE" id="PS51724">
    <property type="entry name" value="SPOR"/>
    <property type="match status" value="1"/>
</dbReference>
<evidence type="ECO:0000313" key="4">
    <source>
        <dbReference type="Proteomes" id="UP001597296"/>
    </source>
</evidence>